<comment type="caution">
    <text evidence="2">The sequence shown here is derived from an EMBL/GenBank/DDBJ whole genome shotgun (WGS) entry which is preliminary data.</text>
</comment>
<dbReference type="EMBL" id="BSSV01000003">
    <property type="protein sequence ID" value="GLX85323.1"/>
    <property type="molecule type" value="Genomic_DNA"/>
</dbReference>
<keyword evidence="1" id="KW-1133">Transmembrane helix</keyword>
<gene>
    <name evidence="2" type="ORF">tloyanaT_15750</name>
</gene>
<sequence length="192" mass="21983">MSHQENKSYIMNAVAWQDTLLQSYRSLHITIQSILLAISVALAVTALSLNEFPSFTLVSGICVVIHLTILVLQRYSTSKFSGVVTARGNDINWWHKELLKVEHNSPPDERFFTKFKVHQQARRHNFLHLEQLFLQSSGDLTENDIDTLIGKGIGHTRRVIDQQLFKWVSWICLVLFTVTCIGPVYGLVKMFI</sequence>
<protein>
    <recommendedName>
        <fullName evidence="4">SMODS and SLOG-associating 2TM effector domain-containing protein</fullName>
    </recommendedName>
</protein>
<keyword evidence="3" id="KW-1185">Reference proteome</keyword>
<evidence type="ECO:0000256" key="1">
    <source>
        <dbReference type="SAM" id="Phobius"/>
    </source>
</evidence>
<evidence type="ECO:0000313" key="2">
    <source>
        <dbReference type="EMBL" id="GLX85323.1"/>
    </source>
</evidence>
<reference evidence="2 3" key="1">
    <citation type="submission" date="2023-03" db="EMBL/GenBank/DDBJ databases">
        <title>Thalassotalea loyana LMG 22536T draft genome sequence.</title>
        <authorList>
            <person name="Sawabe T."/>
        </authorList>
    </citation>
    <scope>NUCLEOTIDE SEQUENCE [LARGE SCALE GENOMIC DNA]</scope>
    <source>
        <strain evidence="2 3">LMG 22536</strain>
    </source>
</reference>
<accession>A0ABQ6HB28</accession>
<feature type="transmembrane region" description="Helical" evidence="1">
    <location>
        <begin position="29"/>
        <end position="49"/>
    </location>
</feature>
<dbReference type="RefSeq" id="WP_284297325.1">
    <property type="nucleotide sequence ID" value="NZ_BSSV01000003.1"/>
</dbReference>
<keyword evidence="1" id="KW-0812">Transmembrane</keyword>
<organism evidence="2 3">
    <name type="scientific">Thalassotalea loyana</name>
    <dbReference type="NCBI Taxonomy" id="280483"/>
    <lineage>
        <taxon>Bacteria</taxon>
        <taxon>Pseudomonadati</taxon>
        <taxon>Pseudomonadota</taxon>
        <taxon>Gammaproteobacteria</taxon>
        <taxon>Alteromonadales</taxon>
        <taxon>Colwelliaceae</taxon>
        <taxon>Thalassotalea</taxon>
    </lineage>
</organism>
<name>A0ABQ6HB28_9GAMM</name>
<evidence type="ECO:0000313" key="3">
    <source>
        <dbReference type="Proteomes" id="UP001157134"/>
    </source>
</evidence>
<proteinExistence type="predicted"/>
<evidence type="ECO:0008006" key="4">
    <source>
        <dbReference type="Google" id="ProtNLM"/>
    </source>
</evidence>
<feature type="transmembrane region" description="Helical" evidence="1">
    <location>
        <begin position="167"/>
        <end position="188"/>
    </location>
</feature>
<keyword evidence="1" id="KW-0472">Membrane</keyword>
<dbReference type="Proteomes" id="UP001157134">
    <property type="component" value="Unassembled WGS sequence"/>
</dbReference>
<feature type="transmembrane region" description="Helical" evidence="1">
    <location>
        <begin position="55"/>
        <end position="72"/>
    </location>
</feature>